<feature type="domain" description="RRM" evidence="5">
    <location>
        <begin position="96"/>
        <end position="176"/>
    </location>
</feature>
<dbReference type="PANTHER" id="PTHR24012">
    <property type="entry name" value="RNA BINDING PROTEIN"/>
    <property type="match status" value="1"/>
</dbReference>
<evidence type="ECO:0000256" key="3">
    <source>
        <dbReference type="PROSITE-ProRule" id="PRU00176"/>
    </source>
</evidence>
<dbReference type="Proteomes" id="UP000515908">
    <property type="component" value="Chromosome 10"/>
</dbReference>
<dbReference type="FunFam" id="3.30.70.330:FF:001043">
    <property type="entry name" value="RNA-binding protein, putative"/>
    <property type="match status" value="1"/>
</dbReference>
<dbReference type="InterPro" id="IPR000504">
    <property type="entry name" value="RRM_dom"/>
</dbReference>
<dbReference type="SMART" id="SM00360">
    <property type="entry name" value="RRM"/>
    <property type="match status" value="2"/>
</dbReference>
<evidence type="ECO:0000259" key="5">
    <source>
        <dbReference type="PROSITE" id="PS50102"/>
    </source>
</evidence>
<name>A0A7G2CII3_9TRYP</name>
<dbReference type="EMBL" id="LR877154">
    <property type="protein sequence ID" value="CAD2218062.1"/>
    <property type="molecule type" value="Genomic_DNA"/>
</dbReference>
<proteinExistence type="predicted"/>
<keyword evidence="7" id="KW-1185">Reference proteome</keyword>
<keyword evidence="2 3" id="KW-0694">RNA-binding</keyword>
<protein>
    <submittedName>
        <fullName evidence="6">RNA recognition motif. (A.k.a. RRM, RBD, or RNP domain), putative</fullName>
    </submittedName>
</protein>
<accession>A0A7G2CII3</accession>
<dbReference type="InterPro" id="IPR035979">
    <property type="entry name" value="RBD_domain_sf"/>
</dbReference>
<feature type="region of interest" description="Disordered" evidence="4">
    <location>
        <begin position="345"/>
        <end position="364"/>
    </location>
</feature>
<feature type="domain" description="RRM" evidence="5">
    <location>
        <begin position="5"/>
        <end position="84"/>
    </location>
</feature>
<feature type="region of interest" description="Disordered" evidence="4">
    <location>
        <begin position="177"/>
        <end position="199"/>
    </location>
</feature>
<keyword evidence="1" id="KW-0677">Repeat</keyword>
<dbReference type="PROSITE" id="PS50102">
    <property type="entry name" value="RRM"/>
    <property type="match status" value="2"/>
</dbReference>
<evidence type="ECO:0000256" key="4">
    <source>
        <dbReference type="SAM" id="MobiDB-lite"/>
    </source>
</evidence>
<dbReference type="VEuPathDB" id="TriTrypDB:ADEAN_000554800"/>
<gene>
    <name evidence="6" type="ORF">ADEAN_000554800</name>
</gene>
<dbReference type="InterPro" id="IPR012677">
    <property type="entry name" value="Nucleotide-bd_a/b_plait_sf"/>
</dbReference>
<feature type="compositionally biased region" description="Polar residues" evidence="4">
    <location>
        <begin position="434"/>
        <end position="450"/>
    </location>
</feature>
<dbReference type="CDD" id="cd00590">
    <property type="entry name" value="RRM_SF"/>
    <property type="match status" value="1"/>
</dbReference>
<reference evidence="6 7" key="1">
    <citation type="submission" date="2020-08" db="EMBL/GenBank/DDBJ databases">
        <authorList>
            <person name="Newling K."/>
            <person name="Davey J."/>
            <person name="Forrester S."/>
        </authorList>
    </citation>
    <scope>NUCLEOTIDE SEQUENCE [LARGE SCALE GENOMIC DNA]</scope>
    <source>
        <strain evidence="7">Crithidia deanei Carvalho (ATCC PRA-265)</strain>
    </source>
</reference>
<evidence type="ECO:0000256" key="1">
    <source>
        <dbReference type="ARBA" id="ARBA00022737"/>
    </source>
</evidence>
<evidence type="ECO:0000313" key="7">
    <source>
        <dbReference type="Proteomes" id="UP000515908"/>
    </source>
</evidence>
<dbReference type="Pfam" id="PF00076">
    <property type="entry name" value="RRM_1"/>
    <property type="match status" value="2"/>
</dbReference>
<dbReference type="SUPFAM" id="SSF54928">
    <property type="entry name" value="RNA-binding domain, RBD"/>
    <property type="match status" value="1"/>
</dbReference>
<evidence type="ECO:0000313" key="6">
    <source>
        <dbReference type="EMBL" id="CAD2218062.1"/>
    </source>
</evidence>
<feature type="compositionally biased region" description="Polar residues" evidence="4">
    <location>
        <begin position="414"/>
        <end position="424"/>
    </location>
</feature>
<feature type="region of interest" description="Disordered" evidence="4">
    <location>
        <begin position="371"/>
        <end position="450"/>
    </location>
</feature>
<dbReference type="Gene3D" id="3.30.70.330">
    <property type="match status" value="2"/>
</dbReference>
<dbReference type="AlphaFoldDB" id="A0A7G2CII3"/>
<organism evidence="6 7">
    <name type="scientific">Angomonas deanei</name>
    <dbReference type="NCBI Taxonomy" id="59799"/>
    <lineage>
        <taxon>Eukaryota</taxon>
        <taxon>Discoba</taxon>
        <taxon>Euglenozoa</taxon>
        <taxon>Kinetoplastea</taxon>
        <taxon>Metakinetoplastina</taxon>
        <taxon>Trypanosomatida</taxon>
        <taxon>Trypanosomatidae</taxon>
        <taxon>Strigomonadinae</taxon>
        <taxon>Angomonas</taxon>
    </lineage>
</organism>
<dbReference type="GO" id="GO:0003723">
    <property type="term" value="F:RNA binding"/>
    <property type="evidence" value="ECO:0007669"/>
    <property type="project" value="UniProtKB-UniRule"/>
</dbReference>
<sequence>MTSLQNLFIAKLPRNLTDDDLLKLFEDYKPSSAKIMLDAATGKSKGFGFVLFPSEEDGRKAYEKLNKVHVTVHGHSFNLCIFPSKHDGKVATEESNALYIRNIPRSCSQAEVEEFLKRFGNLTYCAMREDHYGGPVWVIYAEYETIAESKEALSNLHGSRTYFDYPAAVLAKYADTEEAKKERRKRREGHGGEPFNAAEGNYKGVAVHNHYNSQGAPQRGDFSPKYANNNHNGANNNMLGVNGNHHINNDDGSSFRNAAYFAPMHNPVDANNANYGAVNYSPHHSIPSVATKLPRRNSPVMVPLPTNDGTNTNVNMNSSPYLGEPAANGNNTLSADFLNVTFPTVHHSSRSSNGGGTPITPLNISFDVGAMESSVNPQPPGSSPHLMPRTPERTPSMLSGSMTYRHNPYAPLTPVSSEGSQGPSTPKAMYVDANSGSVNPNRFSNSNKNM</sequence>
<evidence type="ECO:0000256" key="2">
    <source>
        <dbReference type="ARBA" id="ARBA00022884"/>
    </source>
</evidence>